<proteinExistence type="predicted"/>
<feature type="region of interest" description="Disordered" evidence="1">
    <location>
        <begin position="352"/>
        <end position="375"/>
    </location>
</feature>
<dbReference type="SUPFAM" id="SSF47473">
    <property type="entry name" value="EF-hand"/>
    <property type="match status" value="2"/>
</dbReference>
<dbReference type="PROSITE" id="PS50031">
    <property type="entry name" value="EH"/>
    <property type="match status" value="2"/>
</dbReference>
<dbReference type="GO" id="GO:0005886">
    <property type="term" value="C:plasma membrane"/>
    <property type="evidence" value="ECO:0007669"/>
    <property type="project" value="TreeGrafter"/>
</dbReference>
<dbReference type="InterPro" id="IPR011992">
    <property type="entry name" value="EF-hand-dom_pair"/>
</dbReference>
<protein>
    <recommendedName>
        <fullName evidence="2">EH domain-containing protein</fullName>
    </recommendedName>
</protein>
<gene>
    <name evidence="3" type="ORF">BGZ95_000476</name>
</gene>
<keyword evidence="4" id="KW-1185">Reference proteome</keyword>
<dbReference type="AlphaFoldDB" id="A0AAD4D8R5"/>
<feature type="region of interest" description="Disordered" evidence="1">
    <location>
        <begin position="563"/>
        <end position="656"/>
    </location>
</feature>
<feature type="compositionally biased region" description="Low complexity" evidence="1">
    <location>
        <begin position="597"/>
        <end position="621"/>
    </location>
</feature>
<dbReference type="Proteomes" id="UP001194580">
    <property type="component" value="Unassembled WGS sequence"/>
</dbReference>
<sequence length="656" mass="73326">MSFLFSRSKKNVNNIHGELRLSTYERPLYDTLWKQANPQGAEHIGAVQAVEFLNLSGITPAQLAAVWDITAITDRGQDYYDRNAFDAALRLIGHAQKGLPATVALLTRESRPIFNPSNQYGAAAYYNQPPAAPMLGWPPTPPNEIKSYRDLFRNFDKENNLLKYDIVLQILLKFGLPTATLAKILALVDRQQRAALDEDEFVMAMYFSMCLRRNANITIPSTLPGEVKEICGVKSAPSPNAELNYFNVLFNNNPNSTERERELLQLLQMQQQQRDQLQEVYLTQLLENSRNSEQRLYQQQIEHNRMAQKQLLPLLTAAGLGSGRHAATFAEGYNNALKQQTELMETMIASNNPISPTPASTQVPTTTTQVPTTSTQVSADIPPAYSALQPGAFTPTSLHQQPALFTPLPAHQQPYPQYSQYQQPFQQYLPQQHQQTQPPQLYHQPLQVTQAYAQSQQYNPYVQYTPAQQAGSLQYYPPPPQGNPQYQQSSPGQPQQQPMSPGHLQQVPQPAGNQQYQSMSPGNPQHSLGQGQPFQQFQQQQSLLPGNPQQYFPPRHPQLYQQQQVDPPNASLPPNSTLLVGPPPLPSRAPQDRNDYSTITSTAVSTSAISSIPPSLPSHPSQQTGRPQETLSGRAPQYREPEPTDTHRPIGAPQLR</sequence>
<dbReference type="GO" id="GO:0006897">
    <property type="term" value="P:endocytosis"/>
    <property type="evidence" value="ECO:0007669"/>
    <property type="project" value="TreeGrafter"/>
</dbReference>
<evidence type="ECO:0000313" key="3">
    <source>
        <dbReference type="EMBL" id="KAG0271674.1"/>
    </source>
</evidence>
<reference evidence="3" key="1">
    <citation type="journal article" date="2020" name="Fungal Divers.">
        <title>Resolving the Mortierellaceae phylogeny through synthesis of multi-gene phylogenetics and phylogenomics.</title>
        <authorList>
            <person name="Vandepol N."/>
            <person name="Liber J."/>
            <person name="Desiro A."/>
            <person name="Na H."/>
            <person name="Kennedy M."/>
            <person name="Barry K."/>
            <person name="Grigoriev I.V."/>
            <person name="Miller A.N."/>
            <person name="O'Donnell K."/>
            <person name="Stajich J.E."/>
            <person name="Bonito G."/>
        </authorList>
    </citation>
    <scope>NUCLEOTIDE SEQUENCE</scope>
    <source>
        <strain evidence="3">NRRL 28262</strain>
    </source>
</reference>
<feature type="compositionally biased region" description="Polar residues" evidence="1">
    <location>
        <begin position="506"/>
        <end position="526"/>
    </location>
</feature>
<name>A0AAD4D8R5_9FUNG</name>
<feature type="compositionally biased region" description="Low complexity" evidence="1">
    <location>
        <begin position="483"/>
        <end position="502"/>
    </location>
</feature>
<evidence type="ECO:0000259" key="2">
    <source>
        <dbReference type="PROSITE" id="PS50031"/>
    </source>
</evidence>
<dbReference type="Pfam" id="PF12763">
    <property type="entry name" value="EH"/>
    <property type="match status" value="2"/>
</dbReference>
<accession>A0AAD4D8R5</accession>
<feature type="compositionally biased region" description="Polar residues" evidence="1">
    <location>
        <begin position="622"/>
        <end position="631"/>
    </location>
</feature>
<feature type="region of interest" description="Disordered" evidence="1">
    <location>
        <begin position="471"/>
        <end position="533"/>
    </location>
</feature>
<dbReference type="InterPro" id="IPR000261">
    <property type="entry name" value="EH_dom"/>
</dbReference>
<feature type="domain" description="EH" evidence="2">
    <location>
        <begin position="25"/>
        <end position="84"/>
    </location>
</feature>
<feature type="domain" description="EH" evidence="2">
    <location>
        <begin position="144"/>
        <end position="224"/>
    </location>
</feature>
<dbReference type="PANTHER" id="PTHR11216:SF174">
    <property type="entry name" value="GH06923P"/>
    <property type="match status" value="1"/>
</dbReference>
<dbReference type="PANTHER" id="PTHR11216">
    <property type="entry name" value="EH DOMAIN"/>
    <property type="match status" value="1"/>
</dbReference>
<dbReference type="Gene3D" id="1.10.238.10">
    <property type="entry name" value="EF-hand"/>
    <property type="match status" value="2"/>
</dbReference>
<feature type="compositionally biased region" description="Polar residues" evidence="1">
    <location>
        <begin position="563"/>
        <end position="578"/>
    </location>
</feature>
<comment type="caution">
    <text evidence="3">The sequence shown here is derived from an EMBL/GenBank/DDBJ whole genome shotgun (WGS) entry which is preliminary data.</text>
</comment>
<evidence type="ECO:0000313" key="4">
    <source>
        <dbReference type="Proteomes" id="UP001194580"/>
    </source>
</evidence>
<organism evidence="3 4">
    <name type="scientific">Linnemannia exigua</name>
    <dbReference type="NCBI Taxonomy" id="604196"/>
    <lineage>
        <taxon>Eukaryota</taxon>
        <taxon>Fungi</taxon>
        <taxon>Fungi incertae sedis</taxon>
        <taxon>Mucoromycota</taxon>
        <taxon>Mortierellomycotina</taxon>
        <taxon>Mortierellomycetes</taxon>
        <taxon>Mortierellales</taxon>
        <taxon>Mortierellaceae</taxon>
        <taxon>Linnemannia</taxon>
    </lineage>
</organism>
<feature type="compositionally biased region" description="Basic and acidic residues" evidence="1">
    <location>
        <begin position="637"/>
        <end position="648"/>
    </location>
</feature>
<dbReference type="EMBL" id="JAAAIL010001089">
    <property type="protein sequence ID" value="KAG0271674.1"/>
    <property type="molecule type" value="Genomic_DNA"/>
</dbReference>
<dbReference type="SMART" id="SM00027">
    <property type="entry name" value="EH"/>
    <property type="match status" value="2"/>
</dbReference>
<dbReference type="GO" id="GO:0005737">
    <property type="term" value="C:cytoplasm"/>
    <property type="evidence" value="ECO:0007669"/>
    <property type="project" value="TreeGrafter"/>
</dbReference>
<evidence type="ECO:0000256" key="1">
    <source>
        <dbReference type="SAM" id="MobiDB-lite"/>
    </source>
</evidence>
<feature type="compositionally biased region" description="Low complexity" evidence="1">
    <location>
        <begin position="357"/>
        <end position="375"/>
    </location>
</feature>
<dbReference type="GO" id="GO:0016197">
    <property type="term" value="P:endosomal transport"/>
    <property type="evidence" value="ECO:0007669"/>
    <property type="project" value="TreeGrafter"/>
</dbReference>